<accession>A0A0B2AA14</accession>
<dbReference type="SUPFAM" id="SSF52172">
    <property type="entry name" value="CheY-like"/>
    <property type="match status" value="1"/>
</dbReference>
<feature type="modified residue" description="4-aspartylphosphate" evidence="5">
    <location>
        <position position="55"/>
    </location>
</feature>
<dbReference type="InterPro" id="IPR058245">
    <property type="entry name" value="NreC/VraR/RcsB-like_REC"/>
</dbReference>
<evidence type="ECO:0000313" key="8">
    <source>
        <dbReference type="EMBL" id="KHK98598.1"/>
    </source>
</evidence>
<dbReference type="Pfam" id="PF00196">
    <property type="entry name" value="GerE"/>
    <property type="match status" value="1"/>
</dbReference>
<keyword evidence="4" id="KW-0804">Transcription</keyword>
<proteinExistence type="predicted"/>
<dbReference type="CDD" id="cd06170">
    <property type="entry name" value="LuxR_C_like"/>
    <property type="match status" value="1"/>
</dbReference>
<evidence type="ECO:0000313" key="9">
    <source>
        <dbReference type="Proteomes" id="UP000031030"/>
    </source>
</evidence>
<dbReference type="Proteomes" id="UP000031030">
    <property type="component" value="Unassembled WGS sequence"/>
</dbReference>
<dbReference type="CDD" id="cd17535">
    <property type="entry name" value="REC_NarL-like"/>
    <property type="match status" value="1"/>
</dbReference>
<evidence type="ECO:0000256" key="4">
    <source>
        <dbReference type="ARBA" id="ARBA00023163"/>
    </source>
</evidence>
<evidence type="ECO:0000256" key="3">
    <source>
        <dbReference type="ARBA" id="ARBA00023125"/>
    </source>
</evidence>
<evidence type="ECO:0000256" key="5">
    <source>
        <dbReference type="PROSITE-ProRule" id="PRU00169"/>
    </source>
</evidence>
<dbReference type="PRINTS" id="PR00038">
    <property type="entry name" value="HTHLUXR"/>
</dbReference>
<dbReference type="InterPro" id="IPR011006">
    <property type="entry name" value="CheY-like_superfamily"/>
</dbReference>
<evidence type="ECO:0000259" key="7">
    <source>
        <dbReference type="PROSITE" id="PS50110"/>
    </source>
</evidence>
<dbReference type="PANTHER" id="PTHR43214">
    <property type="entry name" value="TWO-COMPONENT RESPONSE REGULATOR"/>
    <property type="match status" value="1"/>
</dbReference>
<keyword evidence="2" id="KW-0805">Transcription regulation</keyword>
<keyword evidence="9" id="KW-1185">Reference proteome</keyword>
<dbReference type="PROSITE" id="PS50043">
    <property type="entry name" value="HTH_LUXR_2"/>
    <property type="match status" value="1"/>
</dbReference>
<dbReference type="OrthoDB" id="9808843at2"/>
<dbReference type="InterPro" id="IPR039420">
    <property type="entry name" value="WalR-like"/>
</dbReference>
<dbReference type="GO" id="GO:0003677">
    <property type="term" value="F:DNA binding"/>
    <property type="evidence" value="ECO:0007669"/>
    <property type="project" value="UniProtKB-KW"/>
</dbReference>
<dbReference type="SMART" id="SM00448">
    <property type="entry name" value="REC"/>
    <property type="match status" value="1"/>
</dbReference>
<keyword evidence="3" id="KW-0238">DNA-binding</keyword>
<name>A0A0B2AA14_9MICO</name>
<evidence type="ECO:0000256" key="1">
    <source>
        <dbReference type="ARBA" id="ARBA00022553"/>
    </source>
</evidence>
<dbReference type="STRING" id="1348253.LK09_06465"/>
<dbReference type="RefSeq" id="WP_039397262.1">
    <property type="nucleotide sequence ID" value="NZ_JTDK01000006.1"/>
</dbReference>
<dbReference type="PANTHER" id="PTHR43214:SF24">
    <property type="entry name" value="TRANSCRIPTIONAL REGULATORY PROTEIN NARL-RELATED"/>
    <property type="match status" value="1"/>
</dbReference>
<reference evidence="8 9" key="1">
    <citation type="submission" date="2014-11" db="EMBL/GenBank/DDBJ databases">
        <title>Genome sequence of Microbacterium mangrovi MUSC 115(T).</title>
        <authorList>
            <person name="Lee L.-H."/>
        </authorList>
    </citation>
    <scope>NUCLEOTIDE SEQUENCE [LARGE SCALE GENOMIC DNA]</scope>
    <source>
        <strain evidence="8 9">MUSC 115</strain>
    </source>
</reference>
<dbReference type="EMBL" id="JTDK01000006">
    <property type="protein sequence ID" value="KHK98598.1"/>
    <property type="molecule type" value="Genomic_DNA"/>
</dbReference>
<dbReference type="InterPro" id="IPR000792">
    <property type="entry name" value="Tscrpt_reg_LuxR_C"/>
</dbReference>
<organism evidence="8 9">
    <name type="scientific">Microbacterium mangrovi</name>
    <dbReference type="NCBI Taxonomy" id="1348253"/>
    <lineage>
        <taxon>Bacteria</taxon>
        <taxon>Bacillati</taxon>
        <taxon>Actinomycetota</taxon>
        <taxon>Actinomycetes</taxon>
        <taxon>Micrococcales</taxon>
        <taxon>Microbacteriaceae</taxon>
        <taxon>Microbacterium</taxon>
    </lineage>
</organism>
<gene>
    <name evidence="8" type="ORF">LK09_06465</name>
</gene>
<sequence length="231" mass="25196">MSIGILIVDDQALVRRGFRMILEIEPDLEVLGDAVDGDDAVARARLLQPDIVLMDVRMPGADGIEATRRIVADPLIGDGTRVVMLTTFDMDQYVYDALQAGASGFLLKDVQPELLVAGIRSVHAGESLLAPSVTRRMIAAFLRRSPATFATEERYAQLTPREQEILRLLARGLTNAEIAETLVVSETTVKTHVGRVLAKLELRDRVQAVIYAYEHGFVDAATPDSAAGARD</sequence>
<feature type="domain" description="Response regulatory" evidence="7">
    <location>
        <begin position="4"/>
        <end position="123"/>
    </location>
</feature>
<dbReference type="Gene3D" id="3.40.50.2300">
    <property type="match status" value="1"/>
</dbReference>
<dbReference type="Pfam" id="PF00072">
    <property type="entry name" value="Response_reg"/>
    <property type="match status" value="1"/>
</dbReference>
<dbReference type="SMART" id="SM00421">
    <property type="entry name" value="HTH_LUXR"/>
    <property type="match status" value="1"/>
</dbReference>
<protein>
    <submittedName>
        <fullName evidence="8">LuxR family transcriptional regulator</fullName>
    </submittedName>
</protein>
<dbReference type="PROSITE" id="PS00622">
    <property type="entry name" value="HTH_LUXR_1"/>
    <property type="match status" value="1"/>
</dbReference>
<dbReference type="InterPro" id="IPR016032">
    <property type="entry name" value="Sig_transdc_resp-reg_C-effctor"/>
</dbReference>
<dbReference type="SUPFAM" id="SSF46894">
    <property type="entry name" value="C-terminal effector domain of the bipartite response regulators"/>
    <property type="match status" value="1"/>
</dbReference>
<feature type="domain" description="HTH luxR-type" evidence="6">
    <location>
        <begin position="151"/>
        <end position="216"/>
    </location>
</feature>
<keyword evidence="1 5" id="KW-0597">Phosphoprotein</keyword>
<dbReference type="GO" id="GO:0000160">
    <property type="term" value="P:phosphorelay signal transduction system"/>
    <property type="evidence" value="ECO:0007669"/>
    <property type="project" value="InterPro"/>
</dbReference>
<evidence type="ECO:0000259" key="6">
    <source>
        <dbReference type="PROSITE" id="PS50043"/>
    </source>
</evidence>
<dbReference type="GO" id="GO:0006355">
    <property type="term" value="P:regulation of DNA-templated transcription"/>
    <property type="evidence" value="ECO:0007669"/>
    <property type="project" value="InterPro"/>
</dbReference>
<comment type="caution">
    <text evidence="8">The sequence shown here is derived from an EMBL/GenBank/DDBJ whole genome shotgun (WGS) entry which is preliminary data.</text>
</comment>
<dbReference type="AlphaFoldDB" id="A0A0B2AA14"/>
<dbReference type="InterPro" id="IPR001789">
    <property type="entry name" value="Sig_transdc_resp-reg_receiver"/>
</dbReference>
<dbReference type="PROSITE" id="PS50110">
    <property type="entry name" value="RESPONSE_REGULATORY"/>
    <property type="match status" value="1"/>
</dbReference>
<evidence type="ECO:0000256" key="2">
    <source>
        <dbReference type="ARBA" id="ARBA00023015"/>
    </source>
</evidence>